<dbReference type="SUPFAM" id="SSF56112">
    <property type="entry name" value="Protein kinase-like (PK-like)"/>
    <property type="match status" value="1"/>
</dbReference>
<dbReference type="EC" id="2.7.11.1" evidence="1"/>
<dbReference type="PROSITE" id="PS00108">
    <property type="entry name" value="PROTEIN_KINASE_ST"/>
    <property type="match status" value="1"/>
</dbReference>
<keyword evidence="2" id="KW-0808">Transferase</keyword>
<evidence type="ECO:0000256" key="1">
    <source>
        <dbReference type="ARBA" id="ARBA00012513"/>
    </source>
</evidence>
<dbReference type="InterPro" id="IPR008271">
    <property type="entry name" value="Ser/Thr_kinase_AS"/>
</dbReference>
<evidence type="ECO:0000256" key="4">
    <source>
        <dbReference type="ARBA" id="ARBA00022777"/>
    </source>
</evidence>
<keyword evidence="3 6" id="KW-0547">Nucleotide-binding</keyword>
<dbReference type="GO" id="GO:0005524">
    <property type="term" value="F:ATP binding"/>
    <property type="evidence" value="ECO:0007669"/>
    <property type="project" value="UniProtKB-UniRule"/>
</dbReference>
<keyword evidence="5 6" id="KW-0067">ATP-binding</keyword>
<evidence type="ECO:0000256" key="6">
    <source>
        <dbReference type="PROSITE-ProRule" id="PRU10141"/>
    </source>
</evidence>
<dbReference type="InterPro" id="IPR017441">
    <property type="entry name" value="Protein_kinase_ATP_BS"/>
</dbReference>
<dbReference type="Proteomes" id="UP000027936">
    <property type="component" value="Unassembled WGS sequence"/>
</dbReference>
<reference evidence="8 9" key="1">
    <citation type="submission" date="2014-04" db="EMBL/GenBank/DDBJ databases">
        <title>Draft genome sequence of Bacillus azotoformans MEV2011, a (co-) denitrifying strain unable to grow in the presence of oxygen.</title>
        <authorList>
            <person name="Nielsen M."/>
            <person name="Schreiber L."/>
            <person name="Finster K."/>
            <person name="Schramm A."/>
        </authorList>
    </citation>
    <scope>NUCLEOTIDE SEQUENCE [LARGE SCALE GENOMIC DNA]</scope>
    <source>
        <strain evidence="8 9">MEV2011</strain>
    </source>
</reference>
<dbReference type="Gene3D" id="1.10.510.10">
    <property type="entry name" value="Transferase(Phosphotransferase) domain 1"/>
    <property type="match status" value="1"/>
</dbReference>
<evidence type="ECO:0000256" key="2">
    <source>
        <dbReference type="ARBA" id="ARBA00022679"/>
    </source>
</evidence>
<dbReference type="PATRIC" id="fig|1348973.3.peg.4399"/>
<dbReference type="GO" id="GO:0004674">
    <property type="term" value="F:protein serine/threonine kinase activity"/>
    <property type="evidence" value="ECO:0007669"/>
    <property type="project" value="UniProtKB-EC"/>
</dbReference>
<dbReference type="PROSITE" id="PS50011">
    <property type="entry name" value="PROTEIN_KINASE_DOM"/>
    <property type="match status" value="1"/>
</dbReference>
<evidence type="ECO:0000256" key="3">
    <source>
        <dbReference type="ARBA" id="ARBA00022741"/>
    </source>
</evidence>
<dbReference type="EMBL" id="JJRY01000030">
    <property type="protein sequence ID" value="KEF36295.1"/>
    <property type="molecule type" value="Genomic_DNA"/>
</dbReference>
<protein>
    <recommendedName>
        <fullName evidence="1">non-specific serine/threonine protein kinase</fullName>
        <ecNumber evidence="1">2.7.11.1</ecNumber>
    </recommendedName>
</protein>
<name>A0A072NSU4_SCHAZ</name>
<dbReference type="PANTHER" id="PTHR43289:SF6">
    <property type="entry name" value="SERINE_THREONINE-PROTEIN KINASE NEKL-3"/>
    <property type="match status" value="1"/>
</dbReference>
<feature type="domain" description="Protein kinase" evidence="7">
    <location>
        <begin position="14"/>
        <end position="296"/>
    </location>
</feature>
<dbReference type="PANTHER" id="PTHR43289">
    <property type="entry name" value="MITOGEN-ACTIVATED PROTEIN KINASE KINASE KINASE 20-RELATED"/>
    <property type="match status" value="1"/>
</dbReference>
<dbReference type="RefSeq" id="WP_035198523.1">
    <property type="nucleotide sequence ID" value="NZ_JJRY01000030.1"/>
</dbReference>
<sequence length="452" mass="52464">MAKAITERDEPYLYFIKEEIGGGGFGTVYKGNGILEDEIVAIKILNKDEVNDVTLRRFEREIRIQKQLKHPNIVQIIDYSLDDSISDEEEMGLAYYSMPLAENNFRKLMIEYRNDNLGKMDDETAAFYFRQILDGIEYAHKNGIIHRDLKPENILVYKNDLLKISDFGLGKFLESESTVLTSQGLGTENYAAPEQTDGSNDVDERTDIYALGKILYEMITGKAPIFIDPDLIKDSKLSYLIKKATQEKKSKRYKSIGDMRKTLDLVTGDNSAFRNIVKEFNDLIEVYNRENHHSQLGNILQLLITNSTDYDLYTEHFMKFDLEALTLCYKFYREEFLEVVSNYTSIINTGHSFSFTDSIADFLINICHSTDNDIDFFSRIAERILTVGYDHNRFYVGEVFGKLIAELNDDHTEHALVLEDIFEDNRRATRWMKSYILQHRVQRHVSNLLTDY</sequence>
<comment type="caution">
    <text evidence="8">The sequence shown here is derived from an EMBL/GenBank/DDBJ whole genome shotgun (WGS) entry which is preliminary data.</text>
</comment>
<dbReference type="AlphaFoldDB" id="A0A072NSU4"/>
<evidence type="ECO:0000313" key="8">
    <source>
        <dbReference type="EMBL" id="KEF36295.1"/>
    </source>
</evidence>
<dbReference type="InterPro" id="IPR000719">
    <property type="entry name" value="Prot_kinase_dom"/>
</dbReference>
<dbReference type="OrthoDB" id="9788659at2"/>
<dbReference type="Pfam" id="PF00069">
    <property type="entry name" value="Pkinase"/>
    <property type="match status" value="1"/>
</dbReference>
<dbReference type="PROSITE" id="PS00107">
    <property type="entry name" value="PROTEIN_KINASE_ATP"/>
    <property type="match status" value="1"/>
</dbReference>
<evidence type="ECO:0000313" key="9">
    <source>
        <dbReference type="Proteomes" id="UP000027936"/>
    </source>
</evidence>
<accession>A0A072NSU4</accession>
<dbReference type="InterPro" id="IPR011009">
    <property type="entry name" value="Kinase-like_dom_sf"/>
</dbReference>
<organism evidence="8 9">
    <name type="scientific">Schinkia azotoformans MEV2011</name>
    <dbReference type="NCBI Taxonomy" id="1348973"/>
    <lineage>
        <taxon>Bacteria</taxon>
        <taxon>Bacillati</taxon>
        <taxon>Bacillota</taxon>
        <taxon>Bacilli</taxon>
        <taxon>Bacillales</taxon>
        <taxon>Bacillaceae</taxon>
        <taxon>Calidifontibacillus/Schinkia group</taxon>
        <taxon>Schinkia</taxon>
    </lineage>
</organism>
<dbReference type="SMART" id="SM00220">
    <property type="entry name" value="S_TKc"/>
    <property type="match status" value="1"/>
</dbReference>
<evidence type="ECO:0000256" key="5">
    <source>
        <dbReference type="ARBA" id="ARBA00022840"/>
    </source>
</evidence>
<feature type="binding site" evidence="6">
    <location>
        <position position="43"/>
    </location>
    <ligand>
        <name>ATP</name>
        <dbReference type="ChEBI" id="CHEBI:30616"/>
    </ligand>
</feature>
<evidence type="ECO:0000259" key="7">
    <source>
        <dbReference type="PROSITE" id="PS50011"/>
    </source>
</evidence>
<dbReference type="CDD" id="cd14014">
    <property type="entry name" value="STKc_PknB_like"/>
    <property type="match status" value="1"/>
</dbReference>
<keyword evidence="4 8" id="KW-0418">Kinase</keyword>
<gene>
    <name evidence="8" type="ORF">M670_04532</name>
</gene>
<proteinExistence type="predicted"/>